<organism evidence="3 4">
    <name type="scientific">Nesterenkonia xinjiangensis</name>
    <dbReference type="NCBI Taxonomy" id="225327"/>
    <lineage>
        <taxon>Bacteria</taxon>
        <taxon>Bacillati</taxon>
        <taxon>Actinomycetota</taxon>
        <taxon>Actinomycetes</taxon>
        <taxon>Micrococcales</taxon>
        <taxon>Micrococcaceae</taxon>
        <taxon>Nesterenkonia</taxon>
    </lineage>
</organism>
<evidence type="ECO:0000256" key="2">
    <source>
        <dbReference type="SAM" id="SignalP"/>
    </source>
</evidence>
<feature type="signal peptide" evidence="2">
    <location>
        <begin position="1"/>
        <end position="29"/>
    </location>
</feature>
<accession>A0A7Z0GM86</accession>
<dbReference type="Proteomes" id="UP000535437">
    <property type="component" value="Unassembled WGS sequence"/>
</dbReference>
<evidence type="ECO:0000313" key="4">
    <source>
        <dbReference type="Proteomes" id="UP000535437"/>
    </source>
</evidence>
<keyword evidence="4" id="KW-1185">Reference proteome</keyword>
<dbReference type="EMBL" id="JACCFY010000001">
    <property type="protein sequence ID" value="NYJ78492.1"/>
    <property type="molecule type" value="Genomic_DNA"/>
</dbReference>
<protein>
    <submittedName>
        <fullName evidence="3">Tripartite-type tricarboxylate transporter receptor subunit TctC</fullName>
    </submittedName>
</protein>
<comment type="caution">
    <text evidence="3">The sequence shown here is derived from an EMBL/GenBank/DDBJ whole genome shotgun (WGS) entry which is preliminary data.</text>
</comment>
<sequence>MKDTHTRTTLITGILAVPALALTACGGQADGDDAESFPDETITFITAFAAGGANDSLARMLAEHTETVDEDYDFVIENIDGGSGSVGQAEGAQADPDGHTLLLVTPSIITNPMFNDVPYTHDSFEPVILINSEPHVLLVNADAPYDDFASFVEHAEENPGQVSIGVSGAETTTAFTSRDLASAAGIETTTVPHDGTADALLQAQGGHIDGAVAGGLTEAQSAIDEGSLKPILVFDDERLEDMPDVPTASEQDLDTMHSSWRGVAVPEGTDPEIIQALHDVFQEALETPGYEEASENLNLSIDYAGPEDFQSLIDATYETYSDYED</sequence>
<dbReference type="InterPro" id="IPR005064">
    <property type="entry name" value="BUG"/>
</dbReference>
<evidence type="ECO:0000313" key="3">
    <source>
        <dbReference type="EMBL" id="NYJ78492.1"/>
    </source>
</evidence>
<keyword evidence="2" id="KW-0732">Signal</keyword>
<dbReference type="AlphaFoldDB" id="A0A7Z0GM86"/>
<feature type="chain" id="PRO_5031573057" evidence="2">
    <location>
        <begin position="30"/>
        <end position="325"/>
    </location>
</feature>
<dbReference type="PANTHER" id="PTHR42928">
    <property type="entry name" value="TRICARBOXYLATE-BINDING PROTEIN"/>
    <property type="match status" value="1"/>
</dbReference>
<dbReference type="Gene3D" id="3.40.190.150">
    <property type="entry name" value="Bordetella uptake gene, domain 1"/>
    <property type="match status" value="1"/>
</dbReference>
<dbReference type="PROSITE" id="PS51257">
    <property type="entry name" value="PROKAR_LIPOPROTEIN"/>
    <property type="match status" value="1"/>
</dbReference>
<dbReference type="Gene3D" id="3.40.190.10">
    <property type="entry name" value="Periplasmic binding protein-like II"/>
    <property type="match status" value="1"/>
</dbReference>
<gene>
    <name evidence="3" type="ORF">HNR09_001903</name>
</gene>
<dbReference type="InterPro" id="IPR042100">
    <property type="entry name" value="Bug_dom1"/>
</dbReference>
<comment type="similarity">
    <text evidence="1">Belongs to the UPF0065 (bug) family.</text>
</comment>
<evidence type="ECO:0000256" key="1">
    <source>
        <dbReference type="ARBA" id="ARBA00006987"/>
    </source>
</evidence>
<dbReference type="SUPFAM" id="SSF53850">
    <property type="entry name" value="Periplasmic binding protein-like II"/>
    <property type="match status" value="1"/>
</dbReference>
<name>A0A7Z0GM86_9MICC</name>
<keyword evidence="3" id="KW-0675">Receptor</keyword>
<dbReference type="CDD" id="cd07012">
    <property type="entry name" value="PBP2_Bug_TTT"/>
    <property type="match status" value="1"/>
</dbReference>
<dbReference type="Pfam" id="PF03401">
    <property type="entry name" value="TctC"/>
    <property type="match status" value="1"/>
</dbReference>
<dbReference type="PANTHER" id="PTHR42928:SF5">
    <property type="entry name" value="BLR1237 PROTEIN"/>
    <property type="match status" value="1"/>
</dbReference>
<proteinExistence type="inferred from homology"/>
<reference evidence="3 4" key="1">
    <citation type="submission" date="2020-07" db="EMBL/GenBank/DDBJ databases">
        <title>Sequencing the genomes of 1000 actinobacteria strains.</title>
        <authorList>
            <person name="Klenk H.-P."/>
        </authorList>
    </citation>
    <scope>NUCLEOTIDE SEQUENCE [LARGE SCALE GENOMIC DNA]</scope>
    <source>
        <strain evidence="3 4">DSM 15475</strain>
    </source>
</reference>
<dbReference type="RefSeq" id="WP_179541828.1">
    <property type="nucleotide sequence ID" value="NZ_BAAALL010000005.1"/>
</dbReference>
<dbReference type="PIRSF" id="PIRSF017082">
    <property type="entry name" value="YflP"/>
    <property type="match status" value="1"/>
</dbReference>